<reference evidence="13" key="2">
    <citation type="submission" date="2020-09" db="EMBL/GenBank/DDBJ databases">
        <authorList>
            <person name="Sun Q."/>
            <person name="Zhou Y."/>
        </authorList>
    </citation>
    <scope>NUCLEOTIDE SEQUENCE</scope>
    <source>
        <strain evidence="13">CGMCC 4.7110</strain>
    </source>
</reference>
<keyword evidence="14" id="KW-1185">Reference proteome</keyword>
<dbReference type="InterPro" id="IPR020843">
    <property type="entry name" value="ER"/>
</dbReference>
<protein>
    <recommendedName>
        <fullName evidence="9">2-deoxy-scyllo-inosamine dehydrogenase</fullName>
        <ecNumber evidence="8">1.1.1.329</ecNumber>
    </recommendedName>
</protein>
<evidence type="ECO:0000256" key="2">
    <source>
        <dbReference type="ARBA" id="ARBA00022723"/>
    </source>
</evidence>
<evidence type="ECO:0000256" key="10">
    <source>
        <dbReference type="ARBA" id="ARBA00048685"/>
    </source>
</evidence>
<organism evidence="13 14">
    <name type="scientific">Streptomyces fuscichromogenes</name>
    <dbReference type="NCBI Taxonomy" id="1324013"/>
    <lineage>
        <taxon>Bacteria</taxon>
        <taxon>Bacillati</taxon>
        <taxon>Actinomycetota</taxon>
        <taxon>Actinomycetes</taxon>
        <taxon>Kitasatosporales</taxon>
        <taxon>Streptomycetaceae</taxon>
        <taxon>Streptomyces</taxon>
    </lineage>
</organism>
<comment type="catalytic activity">
    <reaction evidence="10">
        <text>2-deoxy-scyllo-inosamine + NAD(+) = 3-amino-2,3-dideoxy-scyllo-inosose + NADH + H(+)</text>
        <dbReference type="Rhea" id="RHEA:33883"/>
        <dbReference type="ChEBI" id="CHEBI:15378"/>
        <dbReference type="ChEBI" id="CHEBI:57540"/>
        <dbReference type="ChEBI" id="CHEBI:57945"/>
        <dbReference type="ChEBI" id="CHEBI:65002"/>
        <dbReference type="ChEBI" id="CHEBI:65003"/>
        <dbReference type="EC" id="1.1.1.329"/>
    </reaction>
</comment>
<evidence type="ECO:0000256" key="6">
    <source>
        <dbReference type="ARBA" id="ARBA00037908"/>
    </source>
</evidence>
<dbReference type="InterPro" id="IPR011032">
    <property type="entry name" value="GroES-like_sf"/>
</dbReference>
<dbReference type="InterPro" id="IPR013154">
    <property type="entry name" value="ADH-like_N"/>
</dbReference>
<comment type="similarity">
    <text evidence="7">Belongs to the zinc-containing alcohol dehydrogenase family. DOIA dehydrogenase subfamily.</text>
</comment>
<keyword evidence="4" id="KW-0560">Oxidoreductase</keyword>
<evidence type="ECO:0000256" key="9">
    <source>
        <dbReference type="ARBA" id="ARBA00039387"/>
    </source>
</evidence>
<name>A0A917XLW4_9ACTN</name>
<dbReference type="AlphaFoldDB" id="A0A917XLW4"/>
<evidence type="ECO:0000256" key="5">
    <source>
        <dbReference type="ARBA" id="ARBA00037678"/>
    </source>
</evidence>
<evidence type="ECO:0000256" key="8">
    <source>
        <dbReference type="ARBA" id="ARBA00039102"/>
    </source>
</evidence>
<dbReference type="SUPFAM" id="SSF51735">
    <property type="entry name" value="NAD(P)-binding Rossmann-fold domains"/>
    <property type="match status" value="1"/>
</dbReference>
<dbReference type="PANTHER" id="PTHR43401">
    <property type="entry name" value="L-THREONINE 3-DEHYDROGENASE"/>
    <property type="match status" value="1"/>
</dbReference>
<dbReference type="SUPFAM" id="SSF50129">
    <property type="entry name" value="GroES-like"/>
    <property type="match status" value="1"/>
</dbReference>
<evidence type="ECO:0000256" key="4">
    <source>
        <dbReference type="ARBA" id="ARBA00023002"/>
    </source>
</evidence>
<evidence type="ECO:0000313" key="13">
    <source>
        <dbReference type="EMBL" id="GGN38907.1"/>
    </source>
</evidence>
<dbReference type="GO" id="GO:0046872">
    <property type="term" value="F:metal ion binding"/>
    <property type="evidence" value="ECO:0007669"/>
    <property type="project" value="UniProtKB-KW"/>
</dbReference>
<sequence length="375" mass="39540">MSATMRAARMHNVGEPMKLEELPVPEPGPGDVRVAVHAVNIVPNLANILNMWTTWFPHSPLPTLPAVFGLDPAGVVEAVGPGVHGFQAGDRVYVNPGRSCGSCRSCRNDDSINCASYAFAGYFGFSPTALDLLDRYQGGLSEYMLAPAYSLVKLPDNLPFNTAARFGYLGTMYSALRKAGAAPGKSVLINGISGTLGIGAALLAPAFGLTHVYGTGRDRTLLDQVGKLGGGRLHLHSLDDGPLDEWIHEETDGYGVDIYIDALGPGAPHETFRAGMRAMARGGVAVNIGAVAGDLPIDIHRMMDQQLRLMGSAWFTAGEGQAMADLVAAGVIDLSPLEDQVFPLEQVNDAIGGIARRNGGFSNFIISPRAATQAS</sequence>
<reference evidence="13" key="1">
    <citation type="journal article" date="2014" name="Int. J. Syst. Evol. Microbiol.">
        <title>Complete genome sequence of Corynebacterium casei LMG S-19264T (=DSM 44701T), isolated from a smear-ripened cheese.</title>
        <authorList>
            <consortium name="US DOE Joint Genome Institute (JGI-PGF)"/>
            <person name="Walter F."/>
            <person name="Albersmeier A."/>
            <person name="Kalinowski J."/>
            <person name="Ruckert C."/>
        </authorList>
    </citation>
    <scope>NUCLEOTIDE SEQUENCE</scope>
    <source>
        <strain evidence="13">CGMCC 4.7110</strain>
    </source>
</reference>
<evidence type="ECO:0000256" key="7">
    <source>
        <dbReference type="ARBA" id="ARBA00038004"/>
    </source>
</evidence>
<dbReference type="Pfam" id="PF00107">
    <property type="entry name" value="ADH_zinc_N"/>
    <property type="match status" value="1"/>
</dbReference>
<dbReference type="Gene3D" id="3.90.180.10">
    <property type="entry name" value="Medium-chain alcohol dehydrogenases, catalytic domain"/>
    <property type="match status" value="1"/>
</dbReference>
<proteinExistence type="inferred from homology"/>
<gene>
    <name evidence="13" type="ORF">GCM10011578_084810</name>
</gene>
<comment type="cofactor">
    <cofactor evidence="1">
        <name>Zn(2+)</name>
        <dbReference type="ChEBI" id="CHEBI:29105"/>
    </cofactor>
</comment>
<accession>A0A917XLW4</accession>
<comment type="caution">
    <text evidence="13">The sequence shown here is derived from an EMBL/GenBank/DDBJ whole genome shotgun (WGS) entry which is preliminary data.</text>
</comment>
<dbReference type="EMBL" id="BMML01000029">
    <property type="protein sequence ID" value="GGN38907.1"/>
    <property type="molecule type" value="Genomic_DNA"/>
</dbReference>
<dbReference type="GO" id="GO:0016491">
    <property type="term" value="F:oxidoreductase activity"/>
    <property type="evidence" value="ECO:0007669"/>
    <property type="project" value="UniProtKB-KW"/>
</dbReference>
<dbReference type="SMART" id="SM00829">
    <property type="entry name" value="PKS_ER"/>
    <property type="match status" value="1"/>
</dbReference>
<keyword evidence="3" id="KW-0862">Zinc</keyword>
<dbReference type="EC" id="1.1.1.329" evidence="8"/>
<evidence type="ECO:0000256" key="11">
    <source>
        <dbReference type="ARBA" id="ARBA00049085"/>
    </source>
</evidence>
<comment type="function">
    <text evidence="5">Catalyzes the oxidation of 2-deoxy-scyllo-inosamine (DOIA) with NAD(+) or NADP(+), forming 3-amino-2,3-dideoxy-scyllo-inosose (amino-DOI).</text>
</comment>
<evidence type="ECO:0000256" key="3">
    <source>
        <dbReference type="ARBA" id="ARBA00022833"/>
    </source>
</evidence>
<dbReference type="InterPro" id="IPR050129">
    <property type="entry name" value="Zn_alcohol_dh"/>
</dbReference>
<evidence type="ECO:0000259" key="12">
    <source>
        <dbReference type="SMART" id="SM00829"/>
    </source>
</evidence>
<dbReference type="RefSeq" id="WP_189268279.1">
    <property type="nucleotide sequence ID" value="NZ_BMML01000029.1"/>
</dbReference>
<evidence type="ECO:0000256" key="1">
    <source>
        <dbReference type="ARBA" id="ARBA00001947"/>
    </source>
</evidence>
<comment type="pathway">
    <text evidence="6">Metabolic intermediate biosynthesis; 2-deoxystreptamine biosynthesis; 2-deoxystreptamine from D-glucose 6-phosphate: step 3/4.</text>
</comment>
<dbReference type="InterPro" id="IPR013149">
    <property type="entry name" value="ADH-like_C"/>
</dbReference>
<dbReference type="PANTHER" id="PTHR43401:SF2">
    <property type="entry name" value="L-THREONINE 3-DEHYDROGENASE"/>
    <property type="match status" value="1"/>
</dbReference>
<evidence type="ECO:0000313" key="14">
    <source>
        <dbReference type="Proteomes" id="UP000653411"/>
    </source>
</evidence>
<feature type="domain" description="Enoyl reductase (ER)" evidence="12">
    <location>
        <begin position="14"/>
        <end position="359"/>
    </location>
</feature>
<keyword evidence="2" id="KW-0479">Metal-binding</keyword>
<dbReference type="InterPro" id="IPR036291">
    <property type="entry name" value="NAD(P)-bd_dom_sf"/>
</dbReference>
<dbReference type="Pfam" id="PF08240">
    <property type="entry name" value="ADH_N"/>
    <property type="match status" value="1"/>
</dbReference>
<comment type="catalytic activity">
    <reaction evidence="11">
        <text>2-deoxy-scyllo-inosamine + NADP(+) = 3-amino-2,3-dideoxy-scyllo-inosose + NADPH + H(+)</text>
        <dbReference type="Rhea" id="RHEA:33879"/>
        <dbReference type="ChEBI" id="CHEBI:15378"/>
        <dbReference type="ChEBI" id="CHEBI:57783"/>
        <dbReference type="ChEBI" id="CHEBI:58349"/>
        <dbReference type="ChEBI" id="CHEBI:65002"/>
        <dbReference type="ChEBI" id="CHEBI:65003"/>
        <dbReference type="EC" id="1.1.1.329"/>
    </reaction>
</comment>
<dbReference type="Proteomes" id="UP000653411">
    <property type="component" value="Unassembled WGS sequence"/>
</dbReference>